<keyword evidence="7" id="KW-1185">Reference proteome</keyword>
<keyword evidence="4" id="KW-0456">Lyase</keyword>
<comment type="cofactor">
    <cofactor evidence="1">
        <name>NAD(+)</name>
        <dbReference type="ChEBI" id="CHEBI:57540"/>
    </cofactor>
</comment>
<keyword evidence="3" id="KW-0520">NAD</keyword>
<dbReference type="Proteomes" id="UP000248395">
    <property type="component" value="Unassembled WGS sequence"/>
</dbReference>
<comment type="caution">
    <text evidence="6">The sequence shown here is derived from an EMBL/GenBank/DDBJ whole genome shotgun (WGS) entry which is preliminary data.</text>
</comment>
<dbReference type="GO" id="GO:0070403">
    <property type="term" value="F:NAD+ binding"/>
    <property type="evidence" value="ECO:0007669"/>
    <property type="project" value="InterPro"/>
</dbReference>
<keyword evidence="2" id="KW-0210">Decarboxylase</keyword>
<proteinExistence type="predicted"/>
<dbReference type="GO" id="GO:0048040">
    <property type="term" value="F:UDP-glucuronate decarboxylase activity"/>
    <property type="evidence" value="ECO:0007669"/>
    <property type="project" value="TreeGrafter"/>
</dbReference>
<dbReference type="AlphaFoldDB" id="A0A318JM41"/>
<dbReference type="PANTHER" id="PTHR43078">
    <property type="entry name" value="UDP-GLUCURONIC ACID DECARBOXYLASE-RELATED"/>
    <property type="match status" value="1"/>
</dbReference>
<feature type="domain" description="NAD-dependent epimerase/dehydratase" evidence="5">
    <location>
        <begin position="22"/>
        <end position="222"/>
    </location>
</feature>
<dbReference type="InterPro" id="IPR044516">
    <property type="entry name" value="UXS-like"/>
</dbReference>
<dbReference type="Pfam" id="PF01370">
    <property type="entry name" value="Epimerase"/>
    <property type="match status" value="1"/>
</dbReference>
<dbReference type="PANTHER" id="PTHR43078:SF6">
    <property type="entry name" value="UDP-GLUCURONIC ACID DECARBOXYLASE 1"/>
    <property type="match status" value="1"/>
</dbReference>
<dbReference type="EMBL" id="QJKC01000004">
    <property type="protein sequence ID" value="PXX49507.1"/>
    <property type="molecule type" value="Genomic_DNA"/>
</dbReference>
<dbReference type="GO" id="GO:0005737">
    <property type="term" value="C:cytoplasm"/>
    <property type="evidence" value="ECO:0007669"/>
    <property type="project" value="TreeGrafter"/>
</dbReference>
<dbReference type="Gene3D" id="3.40.50.720">
    <property type="entry name" value="NAD(P)-binding Rossmann-like Domain"/>
    <property type="match status" value="1"/>
</dbReference>
<reference evidence="6 7" key="1">
    <citation type="submission" date="2018-05" db="EMBL/GenBank/DDBJ databases">
        <title>Genomic Encyclopedia of Type Strains, Phase IV (KMG-IV): sequencing the most valuable type-strain genomes for metagenomic binning, comparative biology and taxonomic classification.</title>
        <authorList>
            <person name="Goeker M."/>
        </authorList>
    </citation>
    <scope>NUCLEOTIDE SEQUENCE [LARGE SCALE GENOMIC DNA]</scope>
    <source>
        <strain evidence="6 7">DSM 25134</strain>
    </source>
</reference>
<protein>
    <submittedName>
        <fullName evidence="6">dTDP-glucose 4,6-dehydratase</fullName>
    </submittedName>
</protein>
<evidence type="ECO:0000313" key="6">
    <source>
        <dbReference type="EMBL" id="PXX49507.1"/>
    </source>
</evidence>
<dbReference type="InterPro" id="IPR001509">
    <property type="entry name" value="Epimerase_deHydtase"/>
</dbReference>
<evidence type="ECO:0000259" key="5">
    <source>
        <dbReference type="Pfam" id="PF01370"/>
    </source>
</evidence>
<sequence length="296" mass="32314">MNLTVTVLLRDTAKFFARYPHLRGNDALRWVEGDLDDFKFPDQPVSHIIHAASVPNLGGYDDWASEHICAGVIGMGRVLKLAAEKQVRALLVTSSGGVYTSVLEYQSESGFVEEVDSMAALTSEKVVYGQTKRMMEIMSAAEARKHGFKLAIARCFAFVGPYLPMNANYAIGNFIRDARAGKDIVIMGDGTPLRSYLYAADLAASLIRMLVKSRSGVPYNIAGKEVLSIKELALLVAQCHDMPTESVKVMTQVISGAPVNKYLADIDKASKEGLLCDSTSLVDAITRTSKWLDQKA</sequence>
<evidence type="ECO:0000256" key="1">
    <source>
        <dbReference type="ARBA" id="ARBA00001911"/>
    </source>
</evidence>
<dbReference type="GO" id="GO:0042732">
    <property type="term" value="P:D-xylose metabolic process"/>
    <property type="evidence" value="ECO:0007669"/>
    <property type="project" value="InterPro"/>
</dbReference>
<dbReference type="SUPFAM" id="SSF51735">
    <property type="entry name" value="NAD(P)-binding Rossmann-fold domains"/>
    <property type="match status" value="1"/>
</dbReference>
<dbReference type="InterPro" id="IPR036291">
    <property type="entry name" value="NAD(P)-bd_dom_sf"/>
</dbReference>
<gene>
    <name evidence="6" type="ORF">DFR38_104149</name>
</gene>
<evidence type="ECO:0000313" key="7">
    <source>
        <dbReference type="Proteomes" id="UP000248395"/>
    </source>
</evidence>
<evidence type="ECO:0000256" key="3">
    <source>
        <dbReference type="ARBA" id="ARBA00023027"/>
    </source>
</evidence>
<accession>A0A318JM41</accession>
<name>A0A318JM41_9NEIS</name>
<organism evidence="6 7">
    <name type="scientific">Aquitalea magnusonii</name>
    <dbReference type="NCBI Taxonomy" id="332411"/>
    <lineage>
        <taxon>Bacteria</taxon>
        <taxon>Pseudomonadati</taxon>
        <taxon>Pseudomonadota</taxon>
        <taxon>Betaproteobacteria</taxon>
        <taxon>Neisseriales</taxon>
        <taxon>Chromobacteriaceae</taxon>
        <taxon>Aquitalea</taxon>
    </lineage>
</organism>
<evidence type="ECO:0000256" key="4">
    <source>
        <dbReference type="ARBA" id="ARBA00023239"/>
    </source>
</evidence>
<evidence type="ECO:0000256" key="2">
    <source>
        <dbReference type="ARBA" id="ARBA00022793"/>
    </source>
</evidence>